<dbReference type="SMART" id="SM00938">
    <property type="entry name" value="P-II"/>
    <property type="match status" value="1"/>
</dbReference>
<name>A0ABX1VMW7_9FIRM</name>
<dbReference type="Gene3D" id="3.30.70.120">
    <property type="match status" value="1"/>
</dbReference>
<dbReference type="PANTHER" id="PTHR30115">
    <property type="entry name" value="NITROGEN REGULATORY PROTEIN P-II"/>
    <property type="match status" value="1"/>
</dbReference>
<keyword evidence="4" id="KW-0535">Nitrogen fixation</keyword>
<proteinExistence type="predicted"/>
<dbReference type="RefSeq" id="WP_170819979.1">
    <property type="nucleotide sequence ID" value="NZ_JAAOXG010000002.1"/>
</dbReference>
<dbReference type="Proteomes" id="UP000539052">
    <property type="component" value="Unassembled WGS sequence"/>
</dbReference>
<reference evidence="5 6" key="1">
    <citation type="submission" date="2020-03" db="EMBL/GenBank/DDBJ databases">
        <title>Genome Sequence of industrial isolate, B5A.</title>
        <authorList>
            <person name="Sharma S."/>
            <person name="Patil P.B."/>
            <person name="Korpole S."/>
        </authorList>
    </citation>
    <scope>NUCLEOTIDE SEQUENCE [LARGE SCALE GENOMIC DNA]</scope>
    <source>
        <strain evidence="5 6">PI-S10-B5A</strain>
    </source>
</reference>
<dbReference type="PRINTS" id="PR00340">
    <property type="entry name" value="PIIGLNB"/>
</dbReference>
<dbReference type="PROSITE" id="PS51343">
    <property type="entry name" value="PII_GLNB_DOM"/>
    <property type="match status" value="1"/>
</dbReference>
<dbReference type="PANTHER" id="PTHR30115:SF13">
    <property type="entry name" value="PII-LIKE PROTEIN GLNBI"/>
    <property type="match status" value="1"/>
</dbReference>
<dbReference type="InterPro" id="IPR011322">
    <property type="entry name" value="N-reg_PII-like_a/b"/>
</dbReference>
<evidence type="ECO:0000313" key="5">
    <source>
        <dbReference type="EMBL" id="NNJ28626.1"/>
    </source>
</evidence>
<accession>A0ABX1VMW7</accession>
<dbReference type="EMBL" id="JAAOXG010000002">
    <property type="protein sequence ID" value="NNJ28626.1"/>
    <property type="molecule type" value="Genomic_DNA"/>
</dbReference>
<comment type="function">
    <text evidence="1">Could be involved in the regulation of nitrogen fixation.</text>
</comment>
<evidence type="ECO:0000256" key="3">
    <source>
        <dbReference type="ARBA" id="ARBA00023163"/>
    </source>
</evidence>
<keyword evidence="2" id="KW-0805">Transcription regulation</keyword>
<comment type="caution">
    <text evidence="5">The sequence shown here is derived from an EMBL/GenBank/DDBJ whole genome shotgun (WGS) entry which is preliminary data.</text>
</comment>
<evidence type="ECO:0000256" key="1">
    <source>
        <dbReference type="ARBA" id="ARBA00002440"/>
    </source>
</evidence>
<gene>
    <name evidence="5" type="ORF">G9470_02265</name>
</gene>
<dbReference type="InterPro" id="IPR002187">
    <property type="entry name" value="N-reg_PII"/>
</dbReference>
<evidence type="ECO:0000313" key="6">
    <source>
        <dbReference type="Proteomes" id="UP000539052"/>
    </source>
</evidence>
<evidence type="ECO:0000256" key="4">
    <source>
        <dbReference type="ARBA" id="ARBA00023231"/>
    </source>
</evidence>
<dbReference type="InterPro" id="IPR015867">
    <property type="entry name" value="N-reg_PII/ATP_PRibTrfase_C"/>
</dbReference>
<evidence type="ECO:0000256" key="2">
    <source>
        <dbReference type="ARBA" id="ARBA00023015"/>
    </source>
</evidence>
<dbReference type="SUPFAM" id="SSF54913">
    <property type="entry name" value="GlnB-like"/>
    <property type="match status" value="1"/>
</dbReference>
<keyword evidence="6" id="KW-1185">Reference proteome</keyword>
<keyword evidence="3" id="KW-0804">Transcription</keyword>
<organism evidence="5 6">
    <name type="scientific">Lacrimispora defluvii</name>
    <dbReference type="NCBI Taxonomy" id="2719233"/>
    <lineage>
        <taxon>Bacteria</taxon>
        <taxon>Bacillati</taxon>
        <taxon>Bacillota</taxon>
        <taxon>Clostridia</taxon>
        <taxon>Lachnospirales</taxon>
        <taxon>Lachnospiraceae</taxon>
        <taxon>Lacrimispora</taxon>
    </lineage>
</organism>
<dbReference type="Pfam" id="PF00543">
    <property type="entry name" value="P-II"/>
    <property type="match status" value="1"/>
</dbReference>
<protein>
    <submittedName>
        <fullName evidence="5">P-II family nitrogen regulator</fullName>
    </submittedName>
</protein>
<sequence>MKMIQAIIRPEKVSVVLEQLALSGFHAATKNSVLGRGKQQGIIVGGVHYDEVLKECVTIVIEDSDFDTVVGIISRNSRTGEKGNFGDGKIFVLPVERAFTISTGEERL</sequence>